<reference evidence="2" key="1">
    <citation type="journal article" date="2019" name="Int. J. Syst. Evol. Microbiol.">
        <title>The Global Catalogue of Microorganisms (GCM) 10K type strain sequencing project: providing services to taxonomists for standard genome sequencing and annotation.</title>
        <authorList>
            <consortium name="The Broad Institute Genomics Platform"/>
            <consortium name="The Broad Institute Genome Sequencing Center for Infectious Disease"/>
            <person name="Wu L."/>
            <person name="Ma J."/>
        </authorList>
    </citation>
    <scope>NUCLEOTIDE SEQUENCE [LARGE SCALE GENOMIC DNA]</scope>
    <source>
        <strain evidence="2">JCM 15134</strain>
    </source>
</reference>
<accession>A0ABP3TDX9</accession>
<dbReference type="EMBL" id="BAAAET010000002">
    <property type="protein sequence ID" value="GAA0689068.1"/>
    <property type="molecule type" value="Genomic_DNA"/>
</dbReference>
<proteinExistence type="predicted"/>
<evidence type="ECO:0000313" key="2">
    <source>
        <dbReference type="Proteomes" id="UP001499915"/>
    </source>
</evidence>
<organism evidence="1 2">
    <name type="scientific">Marinobacterium maritimum</name>
    <dbReference type="NCBI Taxonomy" id="500162"/>
    <lineage>
        <taxon>Bacteria</taxon>
        <taxon>Pseudomonadati</taxon>
        <taxon>Pseudomonadota</taxon>
        <taxon>Gammaproteobacteria</taxon>
        <taxon>Oceanospirillales</taxon>
        <taxon>Oceanospirillaceae</taxon>
        <taxon>Marinobacterium</taxon>
    </lineage>
</organism>
<evidence type="ECO:0008006" key="3">
    <source>
        <dbReference type="Google" id="ProtNLM"/>
    </source>
</evidence>
<gene>
    <name evidence="1" type="ORF">GCM10009104_14250</name>
</gene>
<comment type="caution">
    <text evidence="1">The sequence shown here is derived from an EMBL/GenBank/DDBJ whole genome shotgun (WGS) entry which is preliminary data.</text>
</comment>
<protein>
    <recommendedName>
        <fullName evidence="3">Secreted protein</fullName>
    </recommendedName>
</protein>
<dbReference type="Proteomes" id="UP001499915">
    <property type="component" value="Unassembled WGS sequence"/>
</dbReference>
<evidence type="ECO:0000313" key="1">
    <source>
        <dbReference type="EMBL" id="GAA0689068.1"/>
    </source>
</evidence>
<sequence length="99" mass="9198">MAGSRAALGELAELAVDPAWAAGALASGATAELEPEGGGAGVAAPAGGVGGEAVREGAAACAPVAGACVASPVPAGVEGCVLLALPAFRVSPNWLTCCN</sequence>
<keyword evidence="2" id="KW-1185">Reference proteome</keyword>
<name>A0ABP3TDX9_9GAMM</name>